<evidence type="ECO:0000256" key="3">
    <source>
        <dbReference type="ARBA" id="ARBA00022553"/>
    </source>
</evidence>
<dbReference type="SUPFAM" id="SSF52172">
    <property type="entry name" value="CheY-like"/>
    <property type="match status" value="1"/>
</dbReference>
<proteinExistence type="predicted"/>
<dbReference type="CDD" id="cd17536">
    <property type="entry name" value="REC_YesN-like"/>
    <property type="match status" value="1"/>
</dbReference>
<evidence type="ECO:0000313" key="11">
    <source>
        <dbReference type="EMBL" id="TYA10808.1"/>
    </source>
</evidence>
<dbReference type="GO" id="GO:0005737">
    <property type="term" value="C:cytoplasm"/>
    <property type="evidence" value="ECO:0007669"/>
    <property type="project" value="UniProtKB-SubCell"/>
</dbReference>
<dbReference type="InterPro" id="IPR018062">
    <property type="entry name" value="HTH_AraC-typ_CS"/>
</dbReference>
<dbReference type="GO" id="GO:0003700">
    <property type="term" value="F:DNA-binding transcription factor activity"/>
    <property type="evidence" value="ECO:0007669"/>
    <property type="project" value="InterPro"/>
</dbReference>
<name>A0A5D0CLT5_9BACL</name>
<dbReference type="SMART" id="SM00448">
    <property type="entry name" value="REC"/>
    <property type="match status" value="1"/>
</dbReference>
<dbReference type="AlphaFoldDB" id="A0A5D0CLT5"/>
<dbReference type="PROSITE" id="PS00041">
    <property type="entry name" value="HTH_ARAC_FAMILY_1"/>
    <property type="match status" value="1"/>
</dbReference>
<keyword evidence="4" id="KW-0902">Two-component regulatory system</keyword>
<feature type="modified residue" description="4-aspartylphosphate" evidence="8">
    <location>
        <position position="55"/>
    </location>
</feature>
<evidence type="ECO:0000256" key="6">
    <source>
        <dbReference type="ARBA" id="ARBA00023125"/>
    </source>
</evidence>
<dbReference type="Gene3D" id="1.10.10.60">
    <property type="entry name" value="Homeodomain-like"/>
    <property type="match status" value="2"/>
</dbReference>
<dbReference type="InterPro" id="IPR001789">
    <property type="entry name" value="Sig_transdc_resp-reg_receiver"/>
</dbReference>
<evidence type="ECO:0000256" key="1">
    <source>
        <dbReference type="ARBA" id="ARBA00004496"/>
    </source>
</evidence>
<keyword evidence="12" id="KW-1185">Reference proteome</keyword>
<evidence type="ECO:0000256" key="8">
    <source>
        <dbReference type="PROSITE-ProRule" id="PRU00169"/>
    </source>
</evidence>
<dbReference type="PRINTS" id="PR00032">
    <property type="entry name" value="HTHARAC"/>
</dbReference>
<evidence type="ECO:0000259" key="10">
    <source>
        <dbReference type="PROSITE" id="PS50110"/>
    </source>
</evidence>
<gene>
    <name evidence="11" type="ORF">FRY98_23825</name>
</gene>
<dbReference type="InterPro" id="IPR011006">
    <property type="entry name" value="CheY-like_superfamily"/>
</dbReference>
<keyword evidence="7" id="KW-0804">Transcription</keyword>
<protein>
    <submittedName>
        <fullName evidence="11">Response regulator</fullName>
    </submittedName>
</protein>
<evidence type="ECO:0000256" key="2">
    <source>
        <dbReference type="ARBA" id="ARBA00022490"/>
    </source>
</evidence>
<dbReference type="InterPro" id="IPR009057">
    <property type="entry name" value="Homeodomain-like_sf"/>
</dbReference>
<evidence type="ECO:0000259" key="9">
    <source>
        <dbReference type="PROSITE" id="PS01124"/>
    </source>
</evidence>
<dbReference type="PANTHER" id="PTHR42713">
    <property type="entry name" value="HISTIDINE KINASE-RELATED"/>
    <property type="match status" value="1"/>
</dbReference>
<dbReference type="Pfam" id="PF00072">
    <property type="entry name" value="Response_reg"/>
    <property type="match status" value="1"/>
</dbReference>
<dbReference type="PROSITE" id="PS50110">
    <property type="entry name" value="RESPONSE_REGULATORY"/>
    <property type="match status" value="1"/>
</dbReference>
<feature type="domain" description="HTH araC/xylS-type" evidence="9">
    <location>
        <begin position="293"/>
        <end position="392"/>
    </location>
</feature>
<keyword evidence="3 8" id="KW-0597">Phosphoprotein</keyword>
<dbReference type="InterPro" id="IPR018060">
    <property type="entry name" value="HTH_AraC"/>
</dbReference>
<dbReference type="OrthoDB" id="9794370at2"/>
<organism evidence="11 12">
    <name type="scientific">Paenibacillus faecis</name>
    <dbReference type="NCBI Taxonomy" id="862114"/>
    <lineage>
        <taxon>Bacteria</taxon>
        <taxon>Bacillati</taxon>
        <taxon>Bacillota</taxon>
        <taxon>Bacilli</taxon>
        <taxon>Bacillales</taxon>
        <taxon>Paenibacillaceae</taxon>
        <taxon>Paenibacillus</taxon>
    </lineage>
</organism>
<dbReference type="GO" id="GO:0000160">
    <property type="term" value="P:phosphorelay signal transduction system"/>
    <property type="evidence" value="ECO:0007669"/>
    <property type="project" value="UniProtKB-KW"/>
</dbReference>
<evidence type="ECO:0000256" key="7">
    <source>
        <dbReference type="ARBA" id="ARBA00023163"/>
    </source>
</evidence>
<comment type="caution">
    <text evidence="11">The sequence shown here is derived from an EMBL/GenBank/DDBJ whole genome shotgun (WGS) entry which is preliminary data.</text>
</comment>
<keyword evidence="6" id="KW-0238">DNA-binding</keyword>
<dbReference type="Proteomes" id="UP000325218">
    <property type="component" value="Unassembled WGS sequence"/>
</dbReference>
<dbReference type="PANTHER" id="PTHR42713:SF3">
    <property type="entry name" value="TRANSCRIPTIONAL REGULATORY PROTEIN HPTR"/>
    <property type="match status" value="1"/>
</dbReference>
<comment type="subcellular location">
    <subcellularLocation>
        <location evidence="1">Cytoplasm</location>
    </subcellularLocation>
</comment>
<sequence>MYKVLIVDDEPLFRYYMRTKLDWSSHGFTICGEAANGAEALEEAKRSHPDLAMVDISMPYLNGLELTEKLNLNLPGMVVVFVTGHNEFEYAQAALRLGVFDYLLKPFNQEEFAAVLTKVKKKLELGKKEVGMLHPNVRDLTRQDGANKPAGSLDGAGLFAEPAEAQGRDPNEAPVSYELHPGAHEMLLSALKMRDPEAAQTEIRRTVALFSPHRTGGRFAFTVLMGYVSLCLSYASKRGMNPESLWKPAGSPEDYLRQLSSWKEVEAWLISLYEQVIEYKEDRRPSKSYNLYFAAKRYIHQHYSDPDLTVERVAGGMFVDASYLRKVFRKEGDISVLDYIMYIRMRRAKELLAEGNVKLADIAEKVGYTDPGYFGKCFKKYYGMPPSEFEQREIRVRSTRR</sequence>
<dbReference type="RefSeq" id="WP_148456823.1">
    <property type="nucleotide sequence ID" value="NZ_VSDO01000005.1"/>
</dbReference>
<evidence type="ECO:0000256" key="4">
    <source>
        <dbReference type="ARBA" id="ARBA00023012"/>
    </source>
</evidence>
<keyword evidence="2" id="KW-0963">Cytoplasm</keyword>
<dbReference type="InterPro" id="IPR020449">
    <property type="entry name" value="Tscrpt_reg_AraC-type_HTH"/>
</dbReference>
<feature type="domain" description="Response regulatory" evidence="10">
    <location>
        <begin position="3"/>
        <end position="120"/>
    </location>
</feature>
<dbReference type="SMART" id="SM00342">
    <property type="entry name" value="HTH_ARAC"/>
    <property type="match status" value="1"/>
</dbReference>
<dbReference type="GO" id="GO:0043565">
    <property type="term" value="F:sequence-specific DNA binding"/>
    <property type="evidence" value="ECO:0007669"/>
    <property type="project" value="InterPro"/>
</dbReference>
<keyword evidence="5" id="KW-0805">Transcription regulation</keyword>
<reference evidence="11 12" key="1">
    <citation type="submission" date="2019-08" db="EMBL/GenBank/DDBJ databases">
        <title>Genome sequencing of Paenibacillus faecis DSM 23593(T).</title>
        <authorList>
            <person name="Kook J.-K."/>
            <person name="Park S.-N."/>
            <person name="Lim Y.K."/>
        </authorList>
    </citation>
    <scope>NUCLEOTIDE SEQUENCE [LARGE SCALE GENOMIC DNA]</scope>
    <source>
        <strain evidence="11 12">DSM 23593</strain>
    </source>
</reference>
<dbReference type="EMBL" id="VSDO01000005">
    <property type="protein sequence ID" value="TYA10808.1"/>
    <property type="molecule type" value="Genomic_DNA"/>
</dbReference>
<evidence type="ECO:0000256" key="5">
    <source>
        <dbReference type="ARBA" id="ARBA00023015"/>
    </source>
</evidence>
<dbReference type="Pfam" id="PF12833">
    <property type="entry name" value="HTH_18"/>
    <property type="match status" value="1"/>
</dbReference>
<dbReference type="Gene3D" id="3.40.50.2300">
    <property type="match status" value="1"/>
</dbReference>
<accession>A0A5D0CLT5</accession>
<dbReference type="SUPFAM" id="SSF46689">
    <property type="entry name" value="Homeodomain-like"/>
    <property type="match status" value="1"/>
</dbReference>
<dbReference type="PROSITE" id="PS01124">
    <property type="entry name" value="HTH_ARAC_FAMILY_2"/>
    <property type="match status" value="1"/>
</dbReference>
<dbReference type="InterPro" id="IPR051552">
    <property type="entry name" value="HptR"/>
</dbReference>
<evidence type="ECO:0000313" key="12">
    <source>
        <dbReference type="Proteomes" id="UP000325218"/>
    </source>
</evidence>